<organism evidence="1 2">
    <name type="scientific">Avena sativa</name>
    <name type="common">Oat</name>
    <dbReference type="NCBI Taxonomy" id="4498"/>
    <lineage>
        <taxon>Eukaryota</taxon>
        <taxon>Viridiplantae</taxon>
        <taxon>Streptophyta</taxon>
        <taxon>Embryophyta</taxon>
        <taxon>Tracheophyta</taxon>
        <taxon>Spermatophyta</taxon>
        <taxon>Magnoliopsida</taxon>
        <taxon>Liliopsida</taxon>
        <taxon>Poales</taxon>
        <taxon>Poaceae</taxon>
        <taxon>BOP clade</taxon>
        <taxon>Pooideae</taxon>
        <taxon>Poodae</taxon>
        <taxon>Poeae</taxon>
        <taxon>Poeae Chloroplast Group 1 (Aveneae type)</taxon>
        <taxon>Aveninae</taxon>
        <taxon>Avena</taxon>
    </lineage>
</organism>
<reference evidence="1" key="1">
    <citation type="submission" date="2021-05" db="EMBL/GenBank/DDBJ databases">
        <authorList>
            <person name="Scholz U."/>
            <person name="Mascher M."/>
            <person name="Fiebig A."/>
        </authorList>
    </citation>
    <scope>NUCLEOTIDE SEQUENCE [LARGE SCALE GENOMIC DNA]</scope>
</reference>
<dbReference type="EnsemblPlants" id="AVESA.00010b.r2.5CG0915680.1">
    <property type="protein sequence ID" value="AVESA.00010b.r2.5CG0915680.1.CDS"/>
    <property type="gene ID" value="AVESA.00010b.r2.5CG0915680"/>
</dbReference>
<sequence>MAKEAQGEGNEEPDRSREDEKEEAWMLSHLTWFRNEWTAIWSDSFGDVEKRTAVPPMQFNKEPVPSHAKLFPALQIFSVRVTELKGKLCWPIDVFGLIAVRDSVDQNRNYIFERRRDNCQTLTAKDSSLVLTGPSRAVLLCDPIDFEVELRVKGAKPSEDKVLSAAVFAYNCITMEGRAGSLQRYMEQGLRCTLEFRYAHLHMALEAEIKVWVAEGSTEFCGKFIARTASIDENVTLLDTQDGTVPISGDGFIIFSRSVVVVEGLDGHEKLIVGVQARRNGEDENRGVCKEVTFIPARSGESHDTLDVGFCKMSAVVSWSLVF</sequence>
<protein>
    <submittedName>
        <fullName evidence="1">Uncharacterized protein</fullName>
    </submittedName>
</protein>
<keyword evidence="2" id="KW-1185">Reference proteome</keyword>
<name>A0ACD5Y6C0_AVESA</name>
<proteinExistence type="predicted"/>
<evidence type="ECO:0000313" key="2">
    <source>
        <dbReference type="Proteomes" id="UP001732700"/>
    </source>
</evidence>
<dbReference type="Proteomes" id="UP001732700">
    <property type="component" value="Chromosome 5C"/>
</dbReference>
<accession>A0ACD5Y6C0</accession>
<evidence type="ECO:0000313" key="1">
    <source>
        <dbReference type="EnsemblPlants" id="AVESA.00010b.r2.5CG0915680.1.CDS"/>
    </source>
</evidence>
<reference evidence="1" key="2">
    <citation type="submission" date="2025-09" db="UniProtKB">
        <authorList>
            <consortium name="EnsemblPlants"/>
        </authorList>
    </citation>
    <scope>IDENTIFICATION</scope>
</reference>